<dbReference type="Proteomes" id="UP000218785">
    <property type="component" value="Chromosome"/>
</dbReference>
<dbReference type="KEGG" id="ttq:NIES37_30280"/>
<reference evidence="1 2" key="1">
    <citation type="submission" date="2017-06" db="EMBL/GenBank/DDBJ databases">
        <title>Genome sequencing of cyanobaciteial culture collection at National Institute for Environmental Studies (NIES).</title>
        <authorList>
            <person name="Hirose Y."/>
            <person name="Shimura Y."/>
            <person name="Fujisawa T."/>
            <person name="Nakamura Y."/>
            <person name="Kawachi M."/>
        </authorList>
    </citation>
    <scope>NUCLEOTIDE SEQUENCE [LARGE SCALE GENOMIC DNA]</scope>
    <source>
        <strain evidence="1 2">NIES-37</strain>
    </source>
</reference>
<proteinExistence type="predicted"/>
<dbReference type="EMBL" id="AP018248">
    <property type="protein sequence ID" value="BAY99049.1"/>
    <property type="molecule type" value="Genomic_DNA"/>
</dbReference>
<sequence length="183" mass="20964">MNLAYLITENDKDIEILQRLLPQNLSQNIKFIAGESSYRARSLASSLLATRKTPVALVLDADTDNESQIFERQDLINYVLNQASSGIPYQIFLAIPELEIVFLQDKSLIEKIAQRQFNDLEWQLAKSKPKEFLETVFGNQKSINTRIFEYINDEEIKILQESPLIQEIINFLSSLIPSSVSIK</sequence>
<keyword evidence="2" id="KW-1185">Reference proteome</keyword>
<gene>
    <name evidence="1" type="ORF">NIES37_30280</name>
</gene>
<organism evidence="1 2">
    <name type="scientific">Tolypothrix tenuis PCC 7101</name>
    <dbReference type="NCBI Taxonomy" id="231146"/>
    <lineage>
        <taxon>Bacteria</taxon>
        <taxon>Bacillati</taxon>
        <taxon>Cyanobacteriota</taxon>
        <taxon>Cyanophyceae</taxon>
        <taxon>Nostocales</taxon>
        <taxon>Tolypothrichaceae</taxon>
        <taxon>Tolypothrix</taxon>
    </lineage>
</organism>
<evidence type="ECO:0000313" key="2">
    <source>
        <dbReference type="Proteomes" id="UP000218785"/>
    </source>
</evidence>
<protein>
    <recommendedName>
        <fullName evidence="3">DUF4276 domain-containing protein</fullName>
    </recommendedName>
</protein>
<dbReference type="AlphaFoldDB" id="A0A1Z4MZZ5"/>
<name>A0A1Z4MZZ5_9CYAN</name>
<accession>A0A1Z4MZZ5</accession>
<evidence type="ECO:0008006" key="3">
    <source>
        <dbReference type="Google" id="ProtNLM"/>
    </source>
</evidence>
<evidence type="ECO:0000313" key="1">
    <source>
        <dbReference type="EMBL" id="BAY99049.1"/>
    </source>
</evidence>
<dbReference type="RefSeq" id="WP_096576908.1">
    <property type="nucleotide sequence ID" value="NZ_CAWNJS010000001.1"/>
</dbReference>